<evidence type="ECO:0000256" key="1">
    <source>
        <dbReference type="SAM" id="Phobius"/>
    </source>
</evidence>
<gene>
    <name evidence="2" type="ORF">D0Z08_02880</name>
</gene>
<feature type="transmembrane region" description="Helical" evidence="1">
    <location>
        <begin position="31"/>
        <end position="49"/>
    </location>
</feature>
<dbReference type="AlphaFoldDB" id="A0A417Y8M2"/>
<name>A0A417Y8M2_9ACTN</name>
<keyword evidence="1" id="KW-0472">Membrane</keyword>
<evidence type="ECO:0000313" key="3">
    <source>
        <dbReference type="Proteomes" id="UP000283644"/>
    </source>
</evidence>
<sequence>MSPEVQYLMILVRGHLARARNEERGVSAVEWVIIAVAVAGIAIAIAATIETKINDKADSLNLGN</sequence>
<proteinExistence type="predicted"/>
<comment type="caution">
    <text evidence="2">The sequence shown here is derived from an EMBL/GenBank/DDBJ whole genome shotgun (WGS) entry which is preliminary data.</text>
</comment>
<reference evidence="2 3" key="1">
    <citation type="submission" date="2018-09" db="EMBL/GenBank/DDBJ databases">
        <title>Genome sequencing of Nocardioides immobilis CCTCC AB 2017083 for comparison to Nocardioides silvaticus.</title>
        <authorList>
            <person name="Li C."/>
            <person name="Wang G."/>
        </authorList>
    </citation>
    <scope>NUCLEOTIDE SEQUENCE [LARGE SCALE GENOMIC DNA]</scope>
    <source>
        <strain evidence="2 3">CCTCC AB 2017083</strain>
    </source>
</reference>
<accession>A0A417Y8M2</accession>
<organism evidence="2 3">
    <name type="scientific">Nocardioides immobilis</name>
    <dbReference type="NCBI Taxonomy" id="2049295"/>
    <lineage>
        <taxon>Bacteria</taxon>
        <taxon>Bacillati</taxon>
        <taxon>Actinomycetota</taxon>
        <taxon>Actinomycetes</taxon>
        <taxon>Propionibacteriales</taxon>
        <taxon>Nocardioidaceae</taxon>
        <taxon>Nocardioides</taxon>
    </lineage>
</organism>
<evidence type="ECO:0000313" key="2">
    <source>
        <dbReference type="EMBL" id="RHW28806.1"/>
    </source>
</evidence>
<keyword evidence="1" id="KW-1133">Transmembrane helix</keyword>
<dbReference type="Proteomes" id="UP000283644">
    <property type="component" value="Unassembled WGS sequence"/>
</dbReference>
<dbReference type="RefSeq" id="WP_118922404.1">
    <property type="nucleotide sequence ID" value="NZ_QXGH01000009.1"/>
</dbReference>
<dbReference type="EMBL" id="QXGH01000009">
    <property type="protein sequence ID" value="RHW28806.1"/>
    <property type="molecule type" value="Genomic_DNA"/>
</dbReference>
<keyword evidence="3" id="KW-1185">Reference proteome</keyword>
<evidence type="ECO:0008006" key="4">
    <source>
        <dbReference type="Google" id="ProtNLM"/>
    </source>
</evidence>
<keyword evidence="1" id="KW-0812">Transmembrane</keyword>
<protein>
    <recommendedName>
        <fullName evidence="4">Flp family type IVb pilin</fullName>
    </recommendedName>
</protein>